<feature type="region of interest" description="Disordered" evidence="2">
    <location>
        <begin position="264"/>
        <end position="527"/>
    </location>
</feature>
<sequence length="1233" mass="136555">MSTKFAKDKDAIDENAASQFDDEFTPSRKTSAAPSIASIEDSRPPSSPASEDKPPAPKRKGSFWTKVWNIGQQSPGGTNGSFGQSEYPFDLPTRASSYASEGEDVEAGVALPEEADTDSDDSGYQDSVEIKDRDEEEYQRLKEIGGHVIAEEKIEVVERVGGVEEDCRSILEPIMELDDEQIEETEISGVALEQKSDEQLPTHSEDATSVPKEPTVTTVSKQPSKTDLVEERIQPGSATQAKPQVLLGFDNFAAETLTTLSAVTATTATATTSPVVRAKSPFTERSPSEPLSSEEEAPTPSGGVPLTKEATPKLLPSPFEKHHVSDYFSPFAGPLLPPSTGAAVETLPATKSALPNPAAEPRSELSEEPGAQQQQFSTVTETTEDLVRRVSGLSESTRRDSIEISVSRPSLLRDSIDSLQSDFSGTKDQDESKEELQLSTSAPTPEPREPARKKSRESIFGGPLPQEPKEEPKEETVVPASTFSQGFFKAPRRHNSLQALPSARPSSFTLPPISEVVSPATEKPPPVKQLQRSYSVISENSYFPTSAPAPLQRANTFITSADILSRLHSGPPRQRATRTPDYGTNSDGEKMQVLKRGERSGSGQQRPPSLRRVGSALNSPRNSSEHVIFGERYATPVDLTRDDVDVLEAWGARAPEPTSPTRPPSIERIRTIKVNKLEEQVGTLSTENSTLLQKNLSLKKTLSDAQKEHKDTEAALNLKLEDAQKVLADKKSEIEELTKKLAWYQEEVARLTSTNEALVENNNGLVKNNKSLTAAYKLSQANYKARLEAKTAALAELSKEHSDLQARYAQLEISSNASNILTREIQQKDAELALLRSQLQKAREEVRGLERKVMARQSNRYLDIKDPSHFSASTEALFQEAQRWCEEFSRASAGRRCNPVHRIPDETVKDRIESVMLDDRGVRRMLKDESRRHTVLTAILMRLILEFVFTRYLFGLDPEERQKLLQLESMLAEVGATTAVNQWRATTLTLLSQRSSFRSLLTSTTETTLAEMMTHLNHLLPPPPQHAPALISSLRTLLTHAVTLAIEMRTQRAEYVMRRPPIPIYDDHGEVSNTVFFSAEEMNAVNAASPSEALLSTVKCVLFPLVIRRGNEYGEEYEVEHVVFPMQVLVNRAHQLRSESRRSSLSSVAGSAAGWREEQISGKSVSRLTPITDHSPRTTPEKTRREAEPDLLPMIPEKTIRLVRDEDDVDVDMDVDAEEEEEARSKKRRVDDV</sequence>
<keyword evidence="1" id="KW-0175">Coiled coil</keyword>
<feature type="compositionally biased region" description="Low complexity" evidence="2">
    <location>
        <begin position="264"/>
        <end position="273"/>
    </location>
</feature>
<feature type="compositionally biased region" description="Polar residues" evidence="2">
    <location>
        <begin position="496"/>
        <end position="509"/>
    </location>
</feature>
<evidence type="ECO:0000256" key="2">
    <source>
        <dbReference type="SAM" id="MobiDB-lite"/>
    </source>
</evidence>
<feature type="region of interest" description="Disordered" evidence="2">
    <location>
        <begin position="1159"/>
        <end position="1233"/>
    </location>
</feature>
<dbReference type="InParanoid" id="A0A5J5F6I1"/>
<feature type="region of interest" description="Disordered" evidence="2">
    <location>
        <begin position="191"/>
        <end position="228"/>
    </location>
</feature>
<dbReference type="InterPro" id="IPR053268">
    <property type="entry name" value="Woronin_anchor"/>
</dbReference>
<dbReference type="Proteomes" id="UP000326924">
    <property type="component" value="Unassembled WGS sequence"/>
</dbReference>
<dbReference type="OrthoDB" id="5365701at2759"/>
<feature type="compositionally biased region" description="Basic and acidic residues" evidence="2">
    <location>
        <begin position="1174"/>
        <end position="1188"/>
    </location>
</feature>
<feature type="coiled-coil region" evidence="1">
    <location>
        <begin position="674"/>
        <end position="754"/>
    </location>
</feature>
<evidence type="ECO:0000313" key="3">
    <source>
        <dbReference type="EMBL" id="KAA8912312.1"/>
    </source>
</evidence>
<evidence type="ECO:0000256" key="1">
    <source>
        <dbReference type="SAM" id="Coils"/>
    </source>
</evidence>
<dbReference type="AlphaFoldDB" id="A0A5J5F6I1"/>
<accession>A0A5J5F6I1</accession>
<feature type="compositionally biased region" description="Polar residues" evidence="2">
    <location>
        <begin position="371"/>
        <end position="381"/>
    </location>
</feature>
<comment type="caution">
    <text evidence="3">The sequence shown here is derived from an EMBL/GenBank/DDBJ whole genome shotgun (WGS) entry which is preliminary data.</text>
</comment>
<feature type="region of interest" description="Disordered" evidence="2">
    <location>
        <begin position="1"/>
        <end position="135"/>
    </location>
</feature>
<evidence type="ECO:0000313" key="4">
    <source>
        <dbReference type="Proteomes" id="UP000326924"/>
    </source>
</evidence>
<feature type="compositionally biased region" description="Polar residues" evidence="2">
    <location>
        <begin position="70"/>
        <end position="84"/>
    </location>
</feature>
<proteinExistence type="predicted"/>
<feature type="compositionally biased region" description="Acidic residues" evidence="2">
    <location>
        <begin position="113"/>
        <end position="123"/>
    </location>
</feature>
<dbReference type="PANTHER" id="PTHR40641:SF2">
    <property type="entry name" value="INVOLUCRIN REPEAT PROTEIN"/>
    <property type="match status" value="1"/>
</dbReference>
<dbReference type="EMBL" id="VXIS01000025">
    <property type="protein sequence ID" value="KAA8912312.1"/>
    <property type="molecule type" value="Genomic_DNA"/>
</dbReference>
<feature type="compositionally biased region" description="Basic and acidic residues" evidence="2">
    <location>
        <begin position="425"/>
        <end position="436"/>
    </location>
</feature>
<reference evidence="3 4" key="1">
    <citation type="submission" date="2019-09" db="EMBL/GenBank/DDBJ databases">
        <title>Draft genome of the ectomycorrhizal ascomycete Sphaerosporella brunnea.</title>
        <authorList>
            <consortium name="DOE Joint Genome Institute"/>
            <person name="Benucci G.M."/>
            <person name="Marozzi G."/>
            <person name="Antonielli L."/>
            <person name="Sanchez S."/>
            <person name="Marco P."/>
            <person name="Wang X."/>
            <person name="Falini L.B."/>
            <person name="Barry K."/>
            <person name="Haridas S."/>
            <person name="Lipzen A."/>
            <person name="Labutti K."/>
            <person name="Grigoriev I.V."/>
            <person name="Murat C."/>
            <person name="Martin F."/>
            <person name="Albertini E."/>
            <person name="Donnini D."/>
            <person name="Bonito G."/>
        </authorList>
    </citation>
    <scope>NUCLEOTIDE SEQUENCE [LARGE SCALE GENOMIC DNA]</scope>
    <source>
        <strain evidence="3 4">Sb_GMNB300</strain>
    </source>
</reference>
<name>A0A5J5F6I1_9PEZI</name>
<feature type="compositionally biased region" description="Basic and acidic residues" evidence="2">
    <location>
        <begin position="194"/>
        <end position="206"/>
    </location>
</feature>
<organism evidence="3 4">
    <name type="scientific">Sphaerosporella brunnea</name>
    <dbReference type="NCBI Taxonomy" id="1250544"/>
    <lineage>
        <taxon>Eukaryota</taxon>
        <taxon>Fungi</taxon>
        <taxon>Dikarya</taxon>
        <taxon>Ascomycota</taxon>
        <taxon>Pezizomycotina</taxon>
        <taxon>Pezizomycetes</taxon>
        <taxon>Pezizales</taxon>
        <taxon>Pyronemataceae</taxon>
        <taxon>Sphaerosporella</taxon>
    </lineage>
</organism>
<keyword evidence="4" id="KW-1185">Reference proteome</keyword>
<feature type="compositionally biased region" description="Basic and acidic residues" evidence="2">
    <location>
        <begin position="1"/>
        <end position="12"/>
    </location>
</feature>
<feature type="compositionally biased region" description="Basic and acidic residues" evidence="2">
    <location>
        <begin position="587"/>
        <end position="599"/>
    </location>
</feature>
<feature type="compositionally biased region" description="Basic and acidic residues" evidence="2">
    <location>
        <begin position="467"/>
        <end position="476"/>
    </location>
</feature>
<feature type="coiled-coil region" evidence="1">
    <location>
        <begin position="780"/>
        <end position="859"/>
    </location>
</feature>
<feature type="region of interest" description="Disordered" evidence="2">
    <location>
        <begin position="564"/>
        <end position="623"/>
    </location>
</feature>
<dbReference type="PANTHER" id="PTHR40641">
    <property type="entry name" value="INVOLUCRIN REPEAT PROTEIN (AFU_ORTHOLOGUE AFUA_2G08060)"/>
    <property type="match status" value="1"/>
</dbReference>
<feature type="compositionally biased region" description="Polar residues" evidence="2">
    <location>
        <begin position="215"/>
        <end position="225"/>
    </location>
</feature>
<gene>
    <name evidence="3" type="ORF">FN846DRAFT_323594</name>
</gene>
<feature type="compositionally biased region" description="Acidic residues" evidence="2">
    <location>
        <begin position="1205"/>
        <end position="1222"/>
    </location>
</feature>
<protein>
    <submittedName>
        <fullName evidence="3">Uncharacterized protein</fullName>
    </submittedName>
</protein>